<reference evidence="1 2" key="1">
    <citation type="submission" date="2018-03" db="EMBL/GenBank/DDBJ databases">
        <title>Ahniella affigens gen. nov., sp. nov., a gammaproteobacterium isolated from sandy soil near a stream.</title>
        <authorList>
            <person name="Ko Y."/>
            <person name="Kim J.-H."/>
        </authorList>
    </citation>
    <scope>NUCLEOTIDE SEQUENCE [LARGE SCALE GENOMIC DNA]</scope>
    <source>
        <strain evidence="1 2">D13</strain>
    </source>
</reference>
<dbReference type="RefSeq" id="WP_106892573.1">
    <property type="nucleotide sequence ID" value="NZ_CP027860.1"/>
</dbReference>
<sequence>MSGLAGVLAQLKGFAIGTLVSAVLLIGSMSVAADAVAGAQPVRPTNADTVFDYVLVFPADADDQVLEAWRQRAFDLIKGTASNQTNCTPQVVRFHVAASWQLPMLGVRCVDGQARPIVPNAKGDKRDASAPIWLANTSVNAIRGQVAAMLQ</sequence>
<evidence type="ECO:0000313" key="1">
    <source>
        <dbReference type="EMBL" id="AVP98653.1"/>
    </source>
</evidence>
<accession>A0A2P1PUY4</accession>
<organism evidence="1 2">
    <name type="scientific">Ahniella affigens</name>
    <dbReference type="NCBI Taxonomy" id="2021234"/>
    <lineage>
        <taxon>Bacteria</taxon>
        <taxon>Pseudomonadati</taxon>
        <taxon>Pseudomonadota</taxon>
        <taxon>Gammaproteobacteria</taxon>
        <taxon>Lysobacterales</taxon>
        <taxon>Rhodanobacteraceae</taxon>
        <taxon>Ahniella</taxon>
    </lineage>
</organism>
<proteinExistence type="predicted"/>
<dbReference type="EMBL" id="CP027860">
    <property type="protein sequence ID" value="AVP98653.1"/>
    <property type="molecule type" value="Genomic_DNA"/>
</dbReference>
<reference evidence="1 2" key="2">
    <citation type="submission" date="2018-03" db="EMBL/GenBank/DDBJ databases">
        <authorList>
            <person name="Keele B.F."/>
        </authorList>
    </citation>
    <scope>NUCLEOTIDE SEQUENCE [LARGE SCALE GENOMIC DNA]</scope>
    <source>
        <strain evidence="1 2">D13</strain>
    </source>
</reference>
<keyword evidence="2" id="KW-1185">Reference proteome</keyword>
<dbReference type="AlphaFoldDB" id="A0A2P1PUY4"/>
<name>A0A2P1PUY4_9GAMM</name>
<protein>
    <submittedName>
        <fullName evidence="1">Uncharacterized protein</fullName>
    </submittedName>
</protein>
<dbReference type="KEGG" id="xba:C7S18_16310"/>
<dbReference type="Proteomes" id="UP000241074">
    <property type="component" value="Chromosome"/>
</dbReference>
<gene>
    <name evidence="1" type="ORF">C7S18_16310</name>
</gene>
<evidence type="ECO:0000313" key="2">
    <source>
        <dbReference type="Proteomes" id="UP000241074"/>
    </source>
</evidence>